<dbReference type="EMBL" id="JAURVH010001535">
    <property type="protein sequence ID" value="KAK5893644.1"/>
    <property type="molecule type" value="Genomic_DNA"/>
</dbReference>
<evidence type="ECO:0000256" key="1">
    <source>
        <dbReference type="SAM" id="MobiDB-lite"/>
    </source>
</evidence>
<feature type="region of interest" description="Disordered" evidence="1">
    <location>
        <begin position="28"/>
        <end position="47"/>
    </location>
</feature>
<comment type="caution">
    <text evidence="2">The sequence shown here is derived from an EMBL/GenBank/DDBJ whole genome shotgun (WGS) entry which is preliminary data.</text>
</comment>
<proteinExistence type="predicted"/>
<feature type="region of interest" description="Disordered" evidence="1">
    <location>
        <begin position="1"/>
        <end position="23"/>
    </location>
</feature>
<name>A0AAN8GVI0_CHAGU</name>
<reference evidence="2 3" key="1">
    <citation type="journal article" date="2023" name="Mol. Biol. Evol.">
        <title>Genomics of Secondarily Temperate Adaptation in the Only Non-Antarctic Icefish.</title>
        <authorList>
            <person name="Rivera-Colon A.G."/>
            <person name="Rayamajhi N."/>
            <person name="Minhas B.F."/>
            <person name="Madrigal G."/>
            <person name="Bilyk K.T."/>
            <person name="Yoon V."/>
            <person name="Hune M."/>
            <person name="Gregory S."/>
            <person name="Cheng C.H.C."/>
            <person name="Catchen J.M."/>
        </authorList>
    </citation>
    <scope>NUCLEOTIDE SEQUENCE [LARGE SCALE GENOMIC DNA]</scope>
    <source>
        <tissue evidence="2">White muscle</tissue>
    </source>
</reference>
<accession>A0AAN8GVI0</accession>
<evidence type="ECO:0000313" key="3">
    <source>
        <dbReference type="Proteomes" id="UP001331515"/>
    </source>
</evidence>
<evidence type="ECO:0000313" key="2">
    <source>
        <dbReference type="EMBL" id="KAK5893644.1"/>
    </source>
</evidence>
<keyword evidence="3" id="KW-1185">Reference proteome</keyword>
<sequence length="69" mass="7732">MKWRRRDYPEGESRGKGETGRWHSLDSQYVSGESEVRPDGTGLPVFGNHSIRRRDAWQKVAGNSAGVSS</sequence>
<protein>
    <submittedName>
        <fullName evidence="2">Uncharacterized protein</fullName>
    </submittedName>
</protein>
<dbReference type="Proteomes" id="UP001331515">
    <property type="component" value="Unassembled WGS sequence"/>
</dbReference>
<organism evidence="2 3">
    <name type="scientific">Champsocephalus gunnari</name>
    <name type="common">Mackerel icefish</name>
    <dbReference type="NCBI Taxonomy" id="52237"/>
    <lineage>
        <taxon>Eukaryota</taxon>
        <taxon>Metazoa</taxon>
        <taxon>Chordata</taxon>
        <taxon>Craniata</taxon>
        <taxon>Vertebrata</taxon>
        <taxon>Euteleostomi</taxon>
        <taxon>Actinopterygii</taxon>
        <taxon>Neopterygii</taxon>
        <taxon>Teleostei</taxon>
        <taxon>Neoteleostei</taxon>
        <taxon>Acanthomorphata</taxon>
        <taxon>Eupercaria</taxon>
        <taxon>Perciformes</taxon>
        <taxon>Notothenioidei</taxon>
        <taxon>Channichthyidae</taxon>
        <taxon>Champsocephalus</taxon>
    </lineage>
</organism>
<gene>
    <name evidence="2" type="ORF">CgunFtcFv8_006499</name>
</gene>
<dbReference type="AlphaFoldDB" id="A0AAN8GVI0"/>